<dbReference type="Proteomes" id="UP001272242">
    <property type="component" value="Unassembled WGS sequence"/>
</dbReference>
<feature type="region of interest" description="Disordered" evidence="1">
    <location>
        <begin position="97"/>
        <end position="151"/>
    </location>
</feature>
<organism evidence="3 4">
    <name type="scientific">Gemmata algarum</name>
    <dbReference type="NCBI Taxonomy" id="2975278"/>
    <lineage>
        <taxon>Bacteria</taxon>
        <taxon>Pseudomonadati</taxon>
        <taxon>Planctomycetota</taxon>
        <taxon>Planctomycetia</taxon>
        <taxon>Gemmatales</taxon>
        <taxon>Gemmataceae</taxon>
        <taxon>Gemmata</taxon>
    </lineage>
</organism>
<proteinExistence type="predicted"/>
<reference evidence="4" key="1">
    <citation type="journal article" date="2023" name="Mar. Drugs">
        <title>Gemmata algarum, a Novel Planctomycete Isolated from an Algal Mat, Displays Antimicrobial Activity.</title>
        <authorList>
            <person name="Kumar G."/>
            <person name="Kallscheuer N."/>
            <person name="Kashif M."/>
            <person name="Ahamad S."/>
            <person name="Jagadeeshwari U."/>
            <person name="Pannikurungottu S."/>
            <person name="Haufschild T."/>
            <person name="Kabuu M."/>
            <person name="Sasikala C."/>
            <person name="Jogler C."/>
            <person name="Ramana C."/>
        </authorList>
    </citation>
    <scope>NUCLEOTIDE SEQUENCE [LARGE SCALE GENOMIC DNA]</scope>
    <source>
        <strain evidence="4">JC673</strain>
    </source>
</reference>
<evidence type="ECO:0008006" key="5">
    <source>
        <dbReference type="Google" id="ProtNLM"/>
    </source>
</evidence>
<name>A0ABU5EWF7_9BACT</name>
<keyword evidence="2" id="KW-0812">Transmembrane</keyword>
<protein>
    <recommendedName>
        <fullName evidence="5">Zinc ribbon domain-containing protein</fullName>
    </recommendedName>
</protein>
<evidence type="ECO:0000313" key="4">
    <source>
        <dbReference type="Proteomes" id="UP001272242"/>
    </source>
</evidence>
<accession>A0ABU5EWF7</accession>
<evidence type="ECO:0000313" key="3">
    <source>
        <dbReference type="EMBL" id="MDY3558810.1"/>
    </source>
</evidence>
<evidence type="ECO:0000256" key="1">
    <source>
        <dbReference type="SAM" id="MobiDB-lite"/>
    </source>
</evidence>
<comment type="caution">
    <text evidence="3">The sequence shown here is derived from an EMBL/GenBank/DDBJ whole genome shotgun (WGS) entry which is preliminary data.</text>
</comment>
<dbReference type="EMBL" id="JAXBLV010000056">
    <property type="protein sequence ID" value="MDY3558810.1"/>
    <property type="molecule type" value="Genomic_DNA"/>
</dbReference>
<evidence type="ECO:0000256" key="2">
    <source>
        <dbReference type="SAM" id="Phobius"/>
    </source>
</evidence>
<keyword evidence="2" id="KW-0472">Membrane</keyword>
<feature type="transmembrane region" description="Helical" evidence="2">
    <location>
        <begin position="154"/>
        <end position="180"/>
    </location>
</feature>
<sequence length="353" mass="37607">MSLVVPCPGCPAQLSAPESAAGKQIRCPKCKAVAAVPAFVPVEEVPVVEAKVAAPPPKPKVQTTISCCVVCNTMVAVLAKVKVVHCPKCGFANPVRGWTDDGDEDEAPRRKAAPRNEDDEDDRPRKKTRRADDDDYEDDRPRRRRRRSVSRRGGSGRVVALVIGGLVLLGGLALGGYLLVGPGGVLAARAPVPPGWKQYDYPQSGFRAAFPAEPTVFGANVQGGFGGGPLPGGVEIPQLESMFSYTTGGIGAFGVRGQSGTQVTVEVHRYRTSIPRSSRELMARNGNGRFPGGGSNRVRWLGSSAFEMVMGGTLVRMVVLEKAVIVVQISGPNGTRARPEEENGFFDNFELTQ</sequence>
<keyword evidence="4" id="KW-1185">Reference proteome</keyword>
<dbReference type="RefSeq" id="WP_320685683.1">
    <property type="nucleotide sequence ID" value="NZ_JAXBLV010000056.1"/>
</dbReference>
<gene>
    <name evidence="3" type="ORF">R5W23_005967</name>
</gene>
<keyword evidence="2" id="KW-1133">Transmembrane helix</keyword>